<protein>
    <submittedName>
        <fullName evidence="3">Membrane-associated enzyme, PAP2 (Acid phosphatase) superfamily</fullName>
    </submittedName>
</protein>
<dbReference type="Proteomes" id="UP000243463">
    <property type="component" value="Unassembled WGS sequence"/>
</dbReference>
<dbReference type="Pfam" id="PF01569">
    <property type="entry name" value="PAP2"/>
    <property type="match status" value="1"/>
</dbReference>
<reference evidence="4" key="1">
    <citation type="submission" date="2017-06" db="EMBL/GenBank/DDBJ databases">
        <authorList>
            <person name="Varghese N."/>
            <person name="Submissions S."/>
        </authorList>
    </citation>
    <scope>NUCLEOTIDE SEQUENCE [LARGE SCALE GENOMIC DNA]</scope>
    <source>
        <strain evidence="4">ANC 5114</strain>
    </source>
</reference>
<dbReference type="InterPro" id="IPR036938">
    <property type="entry name" value="PAP2/HPO_sf"/>
</dbReference>
<name>A0A217EGS2_9GAMM</name>
<feature type="transmembrane region" description="Helical" evidence="1">
    <location>
        <begin position="12"/>
        <end position="32"/>
    </location>
</feature>
<evidence type="ECO:0000259" key="2">
    <source>
        <dbReference type="Pfam" id="PF01569"/>
    </source>
</evidence>
<proteinExistence type="predicted"/>
<keyword evidence="1" id="KW-0472">Membrane</keyword>
<keyword evidence="1" id="KW-0812">Transmembrane</keyword>
<keyword evidence="4" id="KW-1185">Reference proteome</keyword>
<gene>
    <name evidence="3" type="ORF">SAMN05444584_1667</name>
</gene>
<feature type="transmembrane region" description="Helical" evidence="1">
    <location>
        <begin position="204"/>
        <end position="223"/>
    </location>
</feature>
<dbReference type="AlphaFoldDB" id="A0A217EGS2"/>
<keyword evidence="1" id="KW-1133">Transmembrane helix</keyword>
<evidence type="ECO:0000313" key="3">
    <source>
        <dbReference type="EMBL" id="SNQ29703.1"/>
    </source>
</evidence>
<dbReference type="SUPFAM" id="SSF48317">
    <property type="entry name" value="Acid phosphatase/Vanadium-dependent haloperoxidase"/>
    <property type="match status" value="1"/>
</dbReference>
<feature type="transmembrane region" description="Helical" evidence="1">
    <location>
        <begin position="146"/>
        <end position="164"/>
    </location>
</feature>
<sequence length="231" mass="26784">MHQFKLYRFDRINILMLVLCAVIIYLFFPVAGEIDQYLSRPWIGLNGQYAYEDNWYLVHIGHQGLKYLVIMIAVIHLMLLIYFKISNSHHHIQRICIFVLVSMICSVSIIAVLKATSPHACPWSMVEQVNGMVDWGRVLRGQGKCLPGGHASGGFALLTLFFAYRQDFPRYAIYGLVFALCLGAMMSLIQMIRGAHFLSHNLWSFWWSWCIDFVIYKAFSVYWTQKNSIEN</sequence>
<feature type="domain" description="Phosphatidic acid phosphatase type 2/haloperoxidase" evidence="2">
    <location>
        <begin position="98"/>
        <end position="219"/>
    </location>
</feature>
<feature type="transmembrane region" description="Helical" evidence="1">
    <location>
        <begin position="171"/>
        <end position="192"/>
    </location>
</feature>
<feature type="transmembrane region" description="Helical" evidence="1">
    <location>
        <begin position="95"/>
        <end position="113"/>
    </location>
</feature>
<evidence type="ECO:0000313" key="4">
    <source>
        <dbReference type="Proteomes" id="UP000243463"/>
    </source>
</evidence>
<dbReference type="InterPro" id="IPR000326">
    <property type="entry name" value="PAP2/HPO"/>
</dbReference>
<accession>A0A217EGS2</accession>
<evidence type="ECO:0000256" key="1">
    <source>
        <dbReference type="SAM" id="Phobius"/>
    </source>
</evidence>
<dbReference type="OrthoDB" id="7348799at2"/>
<dbReference type="RefSeq" id="WP_088823755.1">
    <property type="nucleotide sequence ID" value="NZ_FZLN01000003.1"/>
</dbReference>
<dbReference type="CDD" id="cd03396">
    <property type="entry name" value="PAP2_like_6"/>
    <property type="match status" value="1"/>
</dbReference>
<organism evidence="3 4">
    <name type="scientific">Acinetobacter apis</name>
    <dbReference type="NCBI Taxonomy" id="1229165"/>
    <lineage>
        <taxon>Bacteria</taxon>
        <taxon>Pseudomonadati</taxon>
        <taxon>Pseudomonadota</taxon>
        <taxon>Gammaproteobacteria</taxon>
        <taxon>Moraxellales</taxon>
        <taxon>Moraxellaceae</taxon>
        <taxon>Acinetobacter</taxon>
    </lineage>
</organism>
<dbReference type="EMBL" id="FZLN01000003">
    <property type="protein sequence ID" value="SNQ29703.1"/>
    <property type="molecule type" value="Genomic_DNA"/>
</dbReference>
<feature type="transmembrane region" description="Helical" evidence="1">
    <location>
        <begin position="64"/>
        <end position="83"/>
    </location>
</feature>